<gene>
    <name evidence="2" type="ORF">JQS43_05875</name>
</gene>
<dbReference type="Pfam" id="PF10739">
    <property type="entry name" value="DUF2550"/>
    <property type="match status" value="1"/>
</dbReference>
<keyword evidence="1" id="KW-1133">Transmembrane helix</keyword>
<dbReference type="InterPro" id="IPR019675">
    <property type="entry name" value="DUF2550"/>
</dbReference>
<keyword evidence="1" id="KW-0812">Transmembrane</keyword>
<dbReference type="RefSeq" id="WP_239678051.1">
    <property type="nucleotide sequence ID" value="NZ_CP070499.1"/>
</dbReference>
<dbReference type="AlphaFoldDB" id="A0A895YK29"/>
<dbReference type="EMBL" id="CP070499">
    <property type="protein sequence ID" value="QSB15859.1"/>
    <property type="molecule type" value="Genomic_DNA"/>
</dbReference>
<proteinExistence type="predicted"/>
<evidence type="ECO:0000256" key="1">
    <source>
        <dbReference type="SAM" id="Phobius"/>
    </source>
</evidence>
<name>A0A895YK29_9ACTN</name>
<sequence>MRILEWIAIGALILAVGLLVLWLRRWLLTRHGDAIELYLRLSTLVAGRGWAPGFGRLVGDQLRWYRMFSFSFRPRRVLQRRSLAVESRRLPDGSERFSLREDWVILRCTSHHAPVELAMAPATLTGFLSWIEAAPPGAVSLYSFPPTAD</sequence>
<protein>
    <submittedName>
        <fullName evidence="2">DUF2550 domain-containing protein</fullName>
    </submittedName>
</protein>
<dbReference type="KEGG" id="nhy:JQS43_05875"/>
<keyword evidence="1" id="KW-0472">Membrane</keyword>
<keyword evidence="3" id="KW-1185">Reference proteome</keyword>
<reference evidence="2" key="1">
    <citation type="submission" date="2021-02" db="EMBL/GenBank/DDBJ databases">
        <title>Natrosporangium hydrolyticum gen. nov., sp. nov, a haloalkaliphilic actinobacterium from a soda solonchak soil.</title>
        <authorList>
            <person name="Sorokin D.Y."/>
            <person name="Khijniak T.V."/>
            <person name="Zakharycheva A.P."/>
            <person name="Boueva O.V."/>
            <person name="Ariskina E.V."/>
            <person name="Hahnke R.L."/>
            <person name="Bunk B."/>
            <person name="Sproer C."/>
            <person name="Schumann P."/>
            <person name="Evtushenko L.I."/>
            <person name="Kublanov I.V."/>
        </authorList>
    </citation>
    <scope>NUCLEOTIDE SEQUENCE</scope>
    <source>
        <strain evidence="2">DSM 106523</strain>
    </source>
</reference>
<evidence type="ECO:0000313" key="3">
    <source>
        <dbReference type="Proteomes" id="UP000662857"/>
    </source>
</evidence>
<organism evidence="2 3">
    <name type="scientific">Natronosporangium hydrolyticum</name>
    <dbReference type="NCBI Taxonomy" id="2811111"/>
    <lineage>
        <taxon>Bacteria</taxon>
        <taxon>Bacillati</taxon>
        <taxon>Actinomycetota</taxon>
        <taxon>Actinomycetes</taxon>
        <taxon>Micromonosporales</taxon>
        <taxon>Micromonosporaceae</taxon>
        <taxon>Natronosporangium</taxon>
    </lineage>
</organism>
<evidence type="ECO:0000313" key="2">
    <source>
        <dbReference type="EMBL" id="QSB15859.1"/>
    </source>
</evidence>
<dbReference type="Proteomes" id="UP000662857">
    <property type="component" value="Chromosome"/>
</dbReference>
<feature type="transmembrane region" description="Helical" evidence="1">
    <location>
        <begin position="6"/>
        <end position="23"/>
    </location>
</feature>
<accession>A0A895YK29</accession>